<accession>A0A9Q5I2V7</accession>
<evidence type="ECO:0000256" key="1">
    <source>
        <dbReference type="SAM" id="MobiDB-lite"/>
    </source>
</evidence>
<feature type="compositionally biased region" description="Low complexity" evidence="1">
    <location>
        <begin position="323"/>
        <end position="343"/>
    </location>
</feature>
<feature type="region of interest" description="Disordered" evidence="1">
    <location>
        <begin position="1"/>
        <end position="54"/>
    </location>
</feature>
<dbReference type="EMBL" id="LNZH02000122">
    <property type="protein sequence ID" value="OCB90686.1"/>
    <property type="molecule type" value="Genomic_DNA"/>
</dbReference>
<feature type="compositionally biased region" description="Polar residues" evidence="1">
    <location>
        <begin position="189"/>
        <end position="199"/>
    </location>
</feature>
<feature type="region of interest" description="Disordered" evidence="1">
    <location>
        <begin position="189"/>
        <end position="209"/>
    </location>
</feature>
<organism evidence="2 3">
    <name type="scientific">Sanghuangporus baumii</name>
    <name type="common">Phellinus baumii</name>
    <dbReference type="NCBI Taxonomy" id="108892"/>
    <lineage>
        <taxon>Eukaryota</taxon>
        <taxon>Fungi</taxon>
        <taxon>Dikarya</taxon>
        <taxon>Basidiomycota</taxon>
        <taxon>Agaricomycotina</taxon>
        <taxon>Agaricomycetes</taxon>
        <taxon>Hymenochaetales</taxon>
        <taxon>Hymenochaetaceae</taxon>
        <taxon>Sanghuangporus</taxon>
    </lineage>
</organism>
<feature type="region of interest" description="Disordered" evidence="1">
    <location>
        <begin position="321"/>
        <end position="379"/>
    </location>
</feature>
<evidence type="ECO:0008006" key="4">
    <source>
        <dbReference type="Google" id="ProtNLM"/>
    </source>
</evidence>
<keyword evidence="3" id="KW-1185">Reference proteome</keyword>
<feature type="region of interest" description="Disordered" evidence="1">
    <location>
        <begin position="954"/>
        <end position="982"/>
    </location>
</feature>
<feature type="region of interest" description="Disordered" evidence="1">
    <location>
        <begin position="672"/>
        <end position="718"/>
    </location>
</feature>
<feature type="compositionally biased region" description="Polar residues" evidence="1">
    <location>
        <begin position="287"/>
        <end position="298"/>
    </location>
</feature>
<proteinExistence type="predicted"/>
<feature type="compositionally biased region" description="Basic and acidic residues" evidence="1">
    <location>
        <begin position="689"/>
        <end position="718"/>
    </location>
</feature>
<feature type="region of interest" description="Disordered" evidence="1">
    <location>
        <begin position="271"/>
        <end position="298"/>
    </location>
</feature>
<evidence type="ECO:0000313" key="2">
    <source>
        <dbReference type="EMBL" id="OCB90686.1"/>
    </source>
</evidence>
<feature type="compositionally biased region" description="Polar residues" evidence="1">
    <location>
        <begin position="26"/>
        <end position="47"/>
    </location>
</feature>
<evidence type="ECO:0000313" key="3">
    <source>
        <dbReference type="Proteomes" id="UP000757232"/>
    </source>
</evidence>
<dbReference type="AlphaFoldDB" id="A0A9Q5I2V7"/>
<feature type="compositionally biased region" description="Polar residues" evidence="1">
    <location>
        <begin position="957"/>
        <end position="972"/>
    </location>
</feature>
<dbReference type="Proteomes" id="UP000757232">
    <property type="component" value="Unassembled WGS sequence"/>
</dbReference>
<comment type="caution">
    <text evidence="2">The sequence shown here is derived from an EMBL/GenBank/DDBJ whole genome shotgun (WGS) entry which is preliminary data.</text>
</comment>
<gene>
    <name evidence="2" type="ORF">A7U60_g2121</name>
</gene>
<protein>
    <recommendedName>
        <fullName evidence="4">PH domain-containing protein</fullName>
    </recommendedName>
</protein>
<name>A0A9Q5I2V7_SANBA</name>
<sequence length="982" mass="107361">MSLFGKKGKGKDDGSSLLSSRYEDSVLSSSPANALSVSPQVQQNTPRITDDQPPLRSGQVLYLARSGSDATLPVWTNCKASLLEDRILLEWLTAYGNPSSSTVTLRKSTDVHSLAKSQVDPVEKSLLPLTGQDSYIFELTYPGGIPEKFALTSVAERSAWVSCIWDALLKLERTEETKDSSFIGRVVESSTSSAANQAPQDPFIDETPLPPRMSALASSASMFREHSGDSYATSSTVVAQSVIDNIRMRTGRHQPPSDTASLSGDVIAEAPSIPTKSTSHGIRGDLLSSTSSDPSVQNLGNLSIVQSRLLEINSINTNHNIPRTSRQISRSSSIASNYSSPSRAPSHLITPQSLQKDTRRQRSQVNRDSLSRRSSTASNYEDDTSIYDFYAQGSRPNRILSPVIVEPEAKAANTPRVSSAPSFNVLNLRPPKEPNNRASGLLASCIRVQNAERIERALPDVLHPVSHQPSQRNIDNYAASPIKAASEYNNAHPLLALMQDHAEQQQSQTTDIGNQIVSLQQDIATMSTELRSVIVGQEPGTALRSLLEDLCAKMERTATTNGAGLQELHQKIDLIVAQLSAQSTATGAEGDKIQKLPPSNNGNDVASGAVLDKISFSVDETREMIKNDMPLIKEKLSSLQEALLPTDVSHIDAKLSELLEVYHSLQSSRIEVDAPPPSVKELRNISPDKASDDPETGEKLDQPDETAKTTTEEVGKLDRPSIQLSEVLTLLKVGEESRKLGADQQTENARYLQELNKASPPFHIAESTVASHSDFCSGLNHSSATELLRSNVGGEKAEGERPKSIGIRSEVAALASAMTAVEERDTALKALVTETLQTVKGKEAENKPFDMDTVVQMIERQKQEQESTLRGIAAELSNDIRGERLRFVEAMKEATAINVQVHVEEFKKELGREVMMMTCEVGRLQRERQMLEQQIADLFTFFAKQRAEMNQAEMVRQSLQVPQTAPTRSNSRARPLPVPKNK</sequence>
<dbReference type="OrthoDB" id="2261329at2759"/>
<reference evidence="2" key="1">
    <citation type="submission" date="2016-06" db="EMBL/GenBank/DDBJ databases">
        <title>Draft Genome sequence of the fungus Inonotus baumii.</title>
        <authorList>
            <person name="Zhu H."/>
            <person name="Lin W."/>
        </authorList>
    </citation>
    <scope>NUCLEOTIDE SEQUENCE</scope>
    <source>
        <strain evidence="2">821</strain>
    </source>
</reference>
<feature type="compositionally biased region" description="Polar residues" evidence="1">
    <location>
        <begin position="363"/>
        <end position="379"/>
    </location>
</feature>